<dbReference type="Gene3D" id="1.20.120.450">
    <property type="entry name" value="dinb family like domain"/>
    <property type="match status" value="1"/>
</dbReference>
<sequence length="162" mass="18852">MNKNEQFRNDVLRSVESLTYEQLNQQPTSNTWSVMQVLEHLYLMERMIVSRVKDQLENGVDQPTEDKPFHLAVDRSRKVDAPAQVTPSNEKQTLEEMKSKLAESRAALIELEETASEDKLKQKSFPHPVFGLMDLKQWIDFIGYHEKRHQEQIEEIKTAIGA</sequence>
<evidence type="ECO:0000259" key="1">
    <source>
        <dbReference type="Pfam" id="PF12867"/>
    </source>
</evidence>
<dbReference type="GeneID" id="93640694"/>
<protein>
    <recommendedName>
        <fullName evidence="1">DinB-like domain-containing protein</fullName>
    </recommendedName>
</protein>
<organism evidence="2 3">
    <name type="scientific">Priestia megaterium (strain ATCC 14581 / DSM 32 / CCUG 1817 / JCM 2506 / NBRC 15308 / NCIMB 9376 / NCTC 10342 / NRRL B-14308 / VKM B-512 / Ford 19)</name>
    <name type="common">Bacillus megaterium</name>
    <dbReference type="NCBI Taxonomy" id="1348623"/>
    <lineage>
        <taxon>Bacteria</taxon>
        <taxon>Bacillati</taxon>
        <taxon>Bacillota</taxon>
        <taxon>Bacilli</taxon>
        <taxon>Bacillales</taxon>
        <taxon>Bacillaceae</taxon>
        <taxon>Priestia</taxon>
    </lineage>
</organism>
<evidence type="ECO:0000313" key="2">
    <source>
        <dbReference type="EMBL" id="AJI24075.1"/>
    </source>
</evidence>
<dbReference type="InterPro" id="IPR024775">
    <property type="entry name" value="DinB-like"/>
</dbReference>
<feature type="domain" description="DinB-like" evidence="1">
    <location>
        <begin position="5"/>
        <end position="153"/>
    </location>
</feature>
<dbReference type="InterPro" id="IPR034660">
    <property type="entry name" value="DinB/YfiT-like"/>
</dbReference>
<dbReference type="EMBL" id="CP009920">
    <property type="protein sequence ID" value="AJI24075.1"/>
    <property type="molecule type" value="Genomic_DNA"/>
</dbReference>
<gene>
    <name evidence="2" type="ORF">BG04_2622</name>
</gene>
<proteinExistence type="predicted"/>
<reference evidence="2 3" key="1">
    <citation type="journal article" date="2015" name="Genome Announc.">
        <title>Complete genome sequences for 35 biothreat assay-relevant bacillus species.</title>
        <authorList>
            <person name="Johnson S.L."/>
            <person name="Daligault H.E."/>
            <person name="Davenport K.W."/>
            <person name="Jaissle J."/>
            <person name="Frey K.G."/>
            <person name="Ladner J.T."/>
            <person name="Broomall S.M."/>
            <person name="Bishop-Lilly K.A."/>
            <person name="Bruce D.C."/>
            <person name="Gibbons H.S."/>
            <person name="Coyne S.R."/>
            <person name="Lo C.C."/>
            <person name="Meincke L."/>
            <person name="Munk A.C."/>
            <person name="Koroleva G.I."/>
            <person name="Rosenzweig C.N."/>
            <person name="Palacios G.F."/>
            <person name="Redden C.L."/>
            <person name="Minogue T.D."/>
            <person name="Chain P.S."/>
        </authorList>
    </citation>
    <scope>NUCLEOTIDE SEQUENCE [LARGE SCALE GENOMIC DNA]</scope>
    <source>
        <strain evidence="3">ATCC 14581 / DSM 32 / JCM 2506 / NBRC 15308 / NCIMB 9376 / NCTC 10342 / NRRL B-14308 / VKM B-512</strain>
    </source>
</reference>
<accession>A0A0B6AGR0</accession>
<dbReference type="SUPFAM" id="SSF109854">
    <property type="entry name" value="DinB/YfiT-like putative metalloenzymes"/>
    <property type="match status" value="1"/>
</dbReference>
<evidence type="ECO:0000313" key="3">
    <source>
        <dbReference type="Proteomes" id="UP000031829"/>
    </source>
</evidence>
<dbReference type="KEGG" id="bmeg:BG04_2622"/>
<dbReference type="Pfam" id="PF12867">
    <property type="entry name" value="DinB_2"/>
    <property type="match status" value="1"/>
</dbReference>
<dbReference type="AlphaFoldDB" id="A0A0B6AGR0"/>
<dbReference type="RefSeq" id="WP_034654732.1">
    <property type="nucleotide sequence ID" value="NZ_BCVB01000013.1"/>
</dbReference>
<name>A0A0B6AGR0_PRIM2</name>
<dbReference type="HOGENOM" id="CLU_109379_1_0_9"/>
<dbReference type="Proteomes" id="UP000031829">
    <property type="component" value="Chromosome"/>
</dbReference>